<dbReference type="Proteomes" id="UP000318538">
    <property type="component" value="Chromosome"/>
</dbReference>
<evidence type="ECO:0000313" key="2">
    <source>
        <dbReference type="Proteomes" id="UP000318538"/>
    </source>
</evidence>
<protein>
    <submittedName>
        <fullName evidence="1">Uncharacterized protein</fullName>
    </submittedName>
</protein>
<dbReference type="OrthoDB" id="271587at2"/>
<keyword evidence="2" id="KW-1185">Reference proteome</keyword>
<evidence type="ECO:0000313" key="1">
    <source>
        <dbReference type="EMBL" id="QDT07465.1"/>
    </source>
</evidence>
<organism evidence="1 2">
    <name type="scientific">Rubripirellula lacrimiformis</name>
    <dbReference type="NCBI Taxonomy" id="1930273"/>
    <lineage>
        <taxon>Bacteria</taxon>
        <taxon>Pseudomonadati</taxon>
        <taxon>Planctomycetota</taxon>
        <taxon>Planctomycetia</taxon>
        <taxon>Pirellulales</taxon>
        <taxon>Pirellulaceae</taxon>
        <taxon>Rubripirellula</taxon>
    </lineage>
</organism>
<gene>
    <name evidence="1" type="ORF">K227x_58920</name>
</gene>
<reference evidence="1 2" key="1">
    <citation type="submission" date="2019-02" db="EMBL/GenBank/DDBJ databases">
        <title>Deep-cultivation of Planctomycetes and their phenomic and genomic characterization uncovers novel biology.</title>
        <authorList>
            <person name="Wiegand S."/>
            <person name="Jogler M."/>
            <person name="Boedeker C."/>
            <person name="Pinto D."/>
            <person name="Vollmers J."/>
            <person name="Rivas-Marin E."/>
            <person name="Kohn T."/>
            <person name="Peeters S.H."/>
            <person name="Heuer A."/>
            <person name="Rast P."/>
            <person name="Oberbeckmann S."/>
            <person name="Bunk B."/>
            <person name="Jeske O."/>
            <person name="Meyerdierks A."/>
            <person name="Storesund J.E."/>
            <person name="Kallscheuer N."/>
            <person name="Luecker S."/>
            <person name="Lage O.M."/>
            <person name="Pohl T."/>
            <person name="Merkel B.J."/>
            <person name="Hornburger P."/>
            <person name="Mueller R.-W."/>
            <person name="Bruemmer F."/>
            <person name="Labrenz M."/>
            <person name="Spormann A.M."/>
            <person name="Op den Camp H."/>
            <person name="Overmann J."/>
            <person name="Amann R."/>
            <person name="Jetten M.S.M."/>
            <person name="Mascher T."/>
            <person name="Medema M.H."/>
            <person name="Devos D.P."/>
            <person name="Kaster A.-K."/>
            <person name="Ovreas L."/>
            <person name="Rohde M."/>
            <person name="Galperin M.Y."/>
            <person name="Jogler C."/>
        </authorList>
    </citation>
    <scope>NUCLEOTIDE SEQUENCE [LARGE SCALE GENOMIC DNA]</scope>
    <source>
        <strain evidence="1 2">K22_7</strain>
    </source>
</reference>
<proteinExistence type="predicted"/>
<dbReference type="EMBL" id="CP036525">
    <property type="protein sequence ID" value="QDT07465.1"/>
    <property type="molecule type" value="Genomic_DNA"/>
</dbReference>
<dbReference type="AlphaFoldDB" id="A0A517NK01"/>
<sequence length="99" mass="11166">MQPDMHPVLSRSMAEILRLQRWAGGDSVPADRIFGLYHGFESTLAQEAEAFGISRDLQDKVEEIFDDVERCKQSAKGMAIKQRLIRDKVDETVSVPTTT</sequence>
<name>A0A517NK01_9BACT</name>
<dbReference type="RefSeq" id="WP_145175464.1">
    <property type="nucleotide sequence ID" value="NZ_CP036525.1"/>
</dbReference>
<dbReference type="KEGG" id="rlc:K227x_58920"/>
<accession>A0A517NK01</accession>